<reference evidence="1 2" key="1">
    <citation type="submission" date="2024-06" db="EMBL/GenBank/DDBJ databases">
        <title>Genomic Encyclopedia of Type Strains, Phase IV (KMG-IV): sequencing the most valuable type-strain genomes for metagenomic binning, comparative biology and taxonomic classification.</title>
        <authorList>
            <person name="Goeker M."/>
        </authorList>
    </citation>
    <scope>NUCLEOTIDE SEQUENCE [LARGE SCALE GENOMIC DNA]</scope>
    <source>
        <strain evidence="1 2">DSM 28303</strain>
    </source>
</reference>
<protein>
    <submittedName>
        <fullName evidence="1">Uncharacterized protein</fullName>
    </submittedName>
</protein>
<evidence type="ECO:0000313" key="1">
    <source>
        <dbReference type="EMBL" id="MET3557592.1"/>
    </source>
</evidence>
<proteinExistence type="predicted"/>
<organism evidence="1 2">
    <name type="scientific">Streptococcus rupicaprae</name>
    <dbReference type="NCBI Taxonomy" id="759619"/>
    <lineage>
        <taxon>Bacteria</taxon>
        <taxon>Bacillati</taxon>
        <taxon>Bacillota</taxon>
        <taxon>Bacilli</taxon>
        <taxon>Lactobacillales</taxon>
        <taxon>Streptococcaceae</taxon>
        <taxon>Streptococcus</taxon>
    </lineage>
</organism>
<dbReference type="Proteomes" id="UP001549122">
    <property type="component" value="Unassembled WGS sequence"/>
</dbReference>
<evidence type="ECO:0000313" key="2">
    <source>
        <dbReference type="Proteomes" id="UP001549122"/>
    </source>
</evidence>
<dbReference type="EMBL" id="JBEPLO010000006">
    <property type="protein sequence ID" value="MET3557592.1"/>
    <property type="molecule type" value="Genomic_DNA"/>
</dbReference>
<comment type="caution">
    <text evidence="1">The sequence shown here is derived from an EMBL/GenBank/DDBJ whole genome shotgun (WGS) entry which is preliminary data.</text>
</comment>
<name>A0ABV2FGA6_9STRE</name>
<keyword evidence="2" id="KW-1185">Reference proteome</keyword>
<sequence length="72" mass="7978">MEKSLLFVAIFLFEAFKIGTGTGLGNKGNDSGGLITRTHEENACNHFLVTCFFRNFLENIPIVSTILLISQK</sequence>
<accession>A0ABV2FGA6</accession>
<gene>
    <name evidence="1" type="ORF">ABID29_000702</name>
</gene>